<evidence type="ECO:0000313" key="3">
    <source>
        <dbReference type="WBParaSite" id="ALUE_0000304201-mRNA-1"/>
    </source>
</evidence>
<dbReference type="AlphaFoldDB" id="A0A9J2NZR1"/>
<protein>
    <submittedName>
        <fullName evidence="3">CX domain-containing protein</fullName>
    </submittedName>
</protein>
<name>A0A9J2NZR1_ASCLU</name>
<dbReference type="Proteomes" id="UP000036681">
    <property type="component" value="Unplaced"/>
</dbReference>
<evidence type="ECO:0000256" key="1">
    <source>
        <dbReference type="SAM" id="MobiDB-lite"/>
    </source>
</evidence>
<reference evidence="3" key="1">
    <citation type="submission" date="2023-03" db="UniProtKB">
        <authorList>
            <consortium name="WormBaseParasite"/>
        </authorList>
    </citation>
    <scope>IDENTIFICATION</scope>
</reference>
<sequence length="266" mass="30021">MLLLQELETAKFVHNNDQTMQITMSSFRVNGIPYHFHYNESVVLPNSINSINETNTMFCGEMLTTDDMYLGHLYNSEGQRAMLLTWECEDADCCQVSCCARRVIIFHIAIVVLCVRVISAQINSFGPQRIRDGERATSKIHRYELPSELSALNNTDGTSFVRSQQEYFNSISSLHQIPNVPAAMPIAVQAGESRPKTPLLYERLFPFLAKRRLESQISLTNSHRRPTYENNGASINQQVSDPIGSSSQRRLTINVVSPSPAADRNH</sequence>
<proteinExistence type="predicted"/>
<organism evidence="2 3">
    <name type="scientific">Ascaris lumbricoides</name>
    <name type="common">Giant roundworm</name>
    <dbReference type="NCBI Taxonomy" id="6252"/>
    <lineage>
        <taxon>Eukaryota</taxon>
        <taxon>Metazoa</taxon>
        <taxon>Ecdysozoa</taxon>
        <taxon>Nematoda</taxon>
        <taxon>Chromadorea</taxon>
        <taxon>Rhabditida</taxon>
        <taxon>Spirurina</taxon>
        <taxon>Ascaridomorpha</taxon>
        <taxon>Ascaridoidea</taxon>
        <taxon>Ascarididae</taxon>
        <taxon>Ascaris</taxon>
    </lineage>
</organism>
<feature type="compositionally biased region" description="Polar residues" evidence="1">
    <location>
        <begin position="228"/>
        <end position="248"/>
    </location>
</feature>
<accession>A0A9J2NZR1</accession>
<evidence type="ECO:0000313" key="2">
    <source>
        <dbReference type="Proteomes" id="UP000036681"/>
    </source>
</evidence>
<dbReference type="WBParaSite" id="ALUE_0000304201-mRNA-1">
    <property type="protein sequence ID" value="ALUE_0000304201-mRNA-1"/>
    <property type="gene ID" value="ALUE_0000304201"/>
</dbReference>
<keyword evidence="2" id="KW-1185">Reference proteome</keyword>
<feature type="region of interest" description="Disordered" evidence="1">
    <location>
        <begin position="220"/>
        <end position="248"/>
    </location>
</feature>